<feature type="domain" description="Gylcosyl hydrolase 115 C-terminal" evidence="3">
    <location>
        <begin position="773"/>
        <end position="946"/>
    </location>
</feature>
<dbReference type="Pfam" id="PF15979">
    <property type="entry name" value="Glyco_hydro_115"/>
    <property type="match status" value="1"/>
</dbReference>
<dbReference type="Gene3D" id="3.20.20.520">
    <property type="entry name" value="Glycosyl hydrolase family 115"/>
    <property type="match status" value="1"/>
</dbReference>
<proteinExistence type="predicted"/>
<dbReference type="Gene3D" id="2.60.120.1620">
    <property type="match status" value="1"/>
</dbReference>
<evidence type="ECO:0000259" key="3">
    <source>
        <dbReference type="Pfam" id="PF17829"/>
    </source>
</evidence>
<evidence type="ECO:0000313" key="4">
    <source>
        <dbReference type="EMBL" id="MFC4220261.1"/>
    </source>
</evidence>
<dbReference type="Pfam" id="PF17829">
    <property type="entry name" value="GH115_C"/>
    <property type="match status" value="1"/>
</dbReference>
<feature type="chain" id="PRO_5045731035" evidence="2">
    <location>
        <begin position="18"/>
        <end position="954"/>
    </location>
</feature>
<evidence type="ECO:0000256" key="2">
    <source>
        <dbReference type="SAM" id="SignalP"/>
    </source>
</evidence>
<dbReference type="PANTHER" id="PTHR37842:SF2">
    <property type="entry name" value="GYLCOSYL HYDROLASE 115 C-TERMINAL DOMAIN-CONTAINING PROTEIN"/>
    <property type="match status" value="1"/>
</dbReference>
<feature type="signal peptide" evidence="2">
    <location>
        <begin position="1"/>
        <end position="17"/>
    </location>
</feature>
<dbReference type="InterPro" id="IPR041437">
    <property type="entry name" value="GH115_C"/>
</dbReference>
<keyword evidence="5" id="KW-1185">Reference proteome</keyword>
<protein>
    <submittedName>
        <fullName evidence="4">Glycosyl hydrolase 115 family protein</fullName>
    </submittedName>
</protein>
<dbReference type="PANTHER" id="PTHR37842">
    <property type="match status" value="1"/>
</dbReference>
<dbReference type="EMBL" id="JBHSCL010000004">
    <property type="protein sequence ID" value="MFC4220261.1"/>
    <property type="molecule type" value="Genomic_DNA"/>
</dbReference>
<dbReference type="RefSeq" id="WP_379763671.1">
    <property type="nucleotide sequence ID" value="NZ_JBHSCL010000004.1"/>
</dbReference>
<dbReference type="InterPro" id="IPR042301">
    <property type="entry name" value="GH115_sf"/>
</dbReference>
<dbReference type="InterPro" id="IPR031924">
    <property type="entry name" value="GH115"/>
</dbReference>
<dbReference type="Gene3D" id="1.20.58.2150">
    <property type="match status" value="1"/>
</dbReference>
<sequence>MRKIFFGLLFLPFVALAQLQVSSTSNNKYPFPIVAKNTSATILYDASDEKLIEIASTLLADDIEKVTGRKPKTTTSKESLDTNLIVIGSIGQSEFIDGLIASKKIDVSPIKGQWERFLMQTVKNPFPGVSQALVIAGSDKRGAAFGVFSLSKEMGVSPWHFWADVPAKQKEAIYVEKGKYVSNAPSVKYRGIFLNDEAPALRGWAEETFGGFNHEFYEKVFELLLRNKANYLWPAMWQPSAFADDDPENARRAHEYGIVMSTSHHEPMMRAHDEWGRFNGGAWNYETNKEKLQEFWRGGIARMGDHESVVTLGMRGDGDEAMSEETAVDLLKTIIEDQREIIADVTGKPAEETPQVWAIYKEVQDYYDKGLRVDDDILVLYCDDNWGNVRILPKKEDLDHSGGYGMYYHFDFVGGPVSYRWLNVTQLERVWEQMNLSYEWGVRDLWIVNVGDLKPMELPISFFLDFAWNTDAIRAKDLPNYYVDWAKQQFGEQHAEEIAEILSLYTKYNARRTPEMLKPDTYSLSNYREAETIVGDYKNLVERSQTIYGKLPQQYKSAFYQLVLSPVELCSNLNEMYVAAGKNALYGQQGRASTNQYAKKTKELFFKDEALTKEFHEEVADGKWNHIMAQTHIGYTSWNNPQYNKMPTVSYLQNNPNAALGFVVEHAPRMRWNTSGLFGQTFSTFDPINDQNYYLEIFNQGEEALNYTLAAKEDWIKLSATSGTVQFEEKVYVSVDWSKAPQGKASGEIIISGAGRDYTVKVPIRNETMEATGFVENNGVISIEAAHFSKRKDSKDIHWTTVPNLGRTDSSIMVEPANAEPQSPESAPSVTYEFTVFDDSDLAVETYLTPTLNYKKNEGLKYAIAIDDETPQIVNIHEGETQPDWEYPDWWNDSVTDHIKKKHTEHKSIKSGKHTLKIWMVDPGVVFQKFVIDLGGLRPSYLGPPESKMVGGEK</sequence>
<organism evidence="4 5">
    <name type="scientific">Flagellimonas marina</name>
    <dbReference type="NCBI Taxonomy" id="1775168"/>
    <lineage>
        <taxon>Bacteria</taxon>
        <taxon>Pseudomonadati</taxon>
        <taxon>Bacteroidota</taxon>
        <taxon>Flavobacteriia</taxon>
        <taxon>Flavobacteriales</taxon>
        <taxon>Flavobacteriaceae</taxon>
        <taxon>Flagellimonas</taxon>
    </lineage>
</organism>
<evidence type="ECO:0000256" key="1">
    <source>
        <dbReference type="ARBA" id="ARBA00022801"/>
    </source>
</evidence>
<evidence type="ECO:0000313" key="5">
    <source>
        <dbReference type="Proteomes" id="UP001595841"/>
    </source>
</evidence>
<accession>A0ABV8PNS7</accession>
<dbReference type="Gene3D" id="3.30.379.10">
    <property type="entry name" value="Chitobiase/beta-hexosaminidase domain 2-like"/>
    <property type="match status" value="1"/>
</dbReference>
<dbReference type="Proteomes" id="UP001595841">
    <property type="component" value="Unassembled WGS sequence"/>
</dbReference>
<keyword evidence="2" id="KW-0732">Signal</keyword>
<comment type="caution">
    <text evidence="4">The sequence shown here is derived from an EMBL/GenBank/DDBJ whole genome shotgun (WGS) entry which is preliminary data.</text>
</comment>
<dbReference type="SUPFAM" id="SSF55545">
    <property type="entry name" value="beta-N-acetylhexosaminidase-like domain"/>
    <property type="match status" value="1"/>
</dbReference>
<keyword evidence="1 4" id="KW-0378">Hydrolase</keyword>
<dbReference type="GO" id="GO:0016787">
    <property type="term" value="F:hydrolase activity"/>
    <property type="evidence" value="ECO:0007669"/>
    <property type="project" value="UniProtKB-KW"/>
</dbReference>
<name>A0ABV8PNS7_9FLAO</name>
<reference evidence="5" key="1">
    <citation type="journal article" date="2019" name="Int. J. Syst. Evol. Microbiol.">
        <title>The Global Catalogue of Microorganisms (GCM) 10K type strain sequencing project: providing services to taxonomists for standard genome sequencing and annotation.</title>
        <authorList>
            <consortium name="The Broad Institute Genomics Platform"/>
            <consortium name="The Broad Institute Genome Sequencing Center for Infectious Disease"/>
            <person name="Wu L."/>
            <person name="Ma J."/>
        </authorList>
    </citation>
    <scope>NUCLEOTIDE SEQUENCE [LARGE SCALE GENOMIC DNA]</scope>
    <source>
        <strain evidence="5">CGMCC 1.15774</strain>
    </source>
</reference>
<dbReference type="InterPro" id="IPR029018">
    <property type="entry name" value="Hex-like_dom2"/>
</dbReference>
<gene>
    <name evidence="4" type="ORF">ACFOWS_08955</name>
</gene>